<keyword evidence="2" id="KW-1185">Reference proteome</keyword>
<dbReference type="AlphaFoldDB" id="A0A392QZB9"/>
<evidence type="ECO:0000313" key="2">
    <source>
        <dbReference type="Proteomes" id="UP000265520"/>
    </source>
</evidence>
<protein>
    <submittedName>
        <fullName evidence="1">Uncharacterized protein</fullName>
    </submittedName>
</protein>
<organism evidence="1 2">
    <name type="scientific">Trifolium medium</name>
    <dbReference type="NCBI Taxonomy" id="97028"/>
    <lineage>
        <taxon>Eukaryota</taxon>
        <taxon>Viridiplantae</taxon>
        <taxon>Streptophyta</taxon>
        <taxon>Embryophyta</taxon>
        <taxon>Tracheophyta</taxon>
        <taxon>Spermatophyta</taxon>
        <taxon>Magnoliopsida</taxon>
        <taxon>eudicotyledons</taxon>
        <taxon>Gunneridae</taxon>
        <taxon>Pentapetalae</taxon>
        <taxon>rosids</taxon>
        <taxon>fabids</taxon>
        <taxon>Fabales</taxon>
        <taxon>Fabaceae</taxon>
        <taxon>Papilionoideae</taxon>
        <taxon>50 kb inversion clade</taxon>
        <taxon>NPAAA clade</taxon>
        <taxon>Hologalegina</taxon>
        <taxon>IRL clade</taxon>
        <taxon>Trifolieae</taxon>
        <taxon>Trifolium</taxon>
    </lineage>
</organism>
<dbReference type="Proteomes" id="UP000265520">
    <property type="component" value="Unassembled WGS sequence"/>
</dbReference>
<accession>A0A392QZB9</accession>
<name>A0A392QZB9_9FABA</name>
<sequence>MKSMSTLCPSSGLHFKTSTKKDIDGILPGARGLGIHLVTNGLPGVIPLSNLRGAYPCQICEGLTPVKLTGTPAPSVMSDVCCLTRDGNGCP</sequence>
<dbReference type="EMBL" id="LXQA010168591">
    <property type="protein sequence ID" value="MCI28876.1"/>
    <property type="molecule type" value="Genomic_DNA"/>
</dbReference>
<proteinExistence type="predicted"/>
<evidence type="ECO:0000313" key="1">
    <source>
        <dbReference type="EMBL" id="MCI28876.1"/>
    </source>
</evidence>
<reference evidence="1 2" key="1">
    <citation type="journal article" date="2018" name="Front. Plant Sci.">
        <title>Red Clover (Trifolium pratense) and Zigzag Clover (T. medium) - A Picture of Genomic Similarities and Differences.</title>
        <authorList>
            <person name="Dluhosova J."/>
            <person name="Istvanek J."/>
            <person name="Nedelnik J."/>
            <person name="Repkova J."/>
        </authorList>
    </citation>
    <scope>NUCLEOTIDE SEQUENCE [LARGE SCALE GENOMIC DNA]</scope>
    <source>
        <strain evidence="2">cv. 10/8</strain>
        <tissue evidence="1">Leaf</tissue>
    </source>
</reference>
<comment type="caution">
    <text evidence="1">The sequence shown here is derived from an EMBL/GenBank/DDBJ whole genome shotgun (WGS) entry which is preliminary data.</text>
</comment>